<dbReference type="Pfam" id="PF00024">
    <property type="entry name" value="PAN_1"/>
    <property type="match status" value="1"/>
</dbReference>
<evidence type="ECO:0000313" key="3">
    <source>
        <dbReference type="EnsemblMetazoa" id="XP_030837267"/>
    </source>
</evidence>
<evidence type="ECO:0000256" key="1">
    <source>
        <dbReference type="SAM" id="MobiDB-lite"/>
    </source>
</evidence>
<keyword evidence="4" id="KW-1185">Reference proteome</keyword>
<accession>A0A7M7NIU3</accession>
<dbReference type="InParanoid" id="A0A7M7NIU3"/>
<feature type="domain" description="C-type lectin" evidence="2">
    <location>
        <begin position="149"/>
        <end position="253"/>
    </location>
</feature>
<name>A0A7M7NIU3_STRPU</name>
<dbReference type="RefSeq" id="XP_030837267.1">
    <property type="nucleotide sequence ID" value="XM_030981407.1"/>
</dbReference>
<dbReference type="EnsemblMetazoa" id="XM_030981407">
    <property type="protein sequence ID" value="XP_030837267"/>
    <property type="gene ID" value="LOC115922483"/>
</dbReference>
<dbReference type="KEGG" id="spu:115922483"/>
<dbReference type="InterPro" id="IPR016186">
    <property type="entry name" value="C-type_lectin-like/link_sf"/>
</dbReference>
<feature type="compositionally biased region" description="Low complexity" evidence="1">
    <location>
        <begin position="300"/>
        <end position="415"/>
    </location>
</feature>
<reference evidence="3" key="2">
    <citation type="submission" date="2021-01" db="UniProtKB">
        <authorList>
            <consortium name="EnsemblMetazoa"/>
        </authorList>
    </citation>
    <scope>IDENTIFICATION</scope>
</reference>
<organism evidence="3 4">
    <name type="scientific">Strongylocentrotus purpuratus</name>
    <name type="common">Purple sea urchin</name>
    <dbReference type="NCBI Taxonomy" id="7668"/>
    <lineage>
        <taxon>Eukaryota</taxon>
        <taxon>Metazoa</taxon>
        <taxon>Echinodermata</taxon>
        <taxon>Eleutherozoa</taxon>
        <taxon>Echinozoa</taxon>
        <taxon>Echinoidea</taxon>
        <taxon>Euechinoidea</taxon>
        <taxon>Echinacea</taxon>
        <taxon>Camarodonta</taxon>
        <taxon>Echinidea</taxon>
        <taxon>Strongylocentrotidae</taxon>
        <taxon>Strongylocentrotus</taxon>
    </lineage>
</organism>
<dbReference type="SUPFAM" id="SSF56436">
    <property type="entry name" value="C-type lectin-like"/>
    <property type="match status" value="2"/>
</dbReference>
<dbReference type="Proteomes" id="UP000007110">
    <property type="component" value="Unassembled WGS sequence"/>
</dbReference>
<proteinExistence type="predicted"/>
<dbReference type="GeneID" id="115922483"/>
<protein>
    <recommendedName>
        <fullName evidence="2">C-type lectin domain-containing protein</fullName>
    </recommendedName>
</protein>
<dbReference type="SMART" id="SM00034">
    <property type="entry name" value="CLECT"/>
    <property type="match status" value="2"/>
</dbReference>
<reference evidence="4" key="1">
    <citation type="submission" date="2015-02" db="EMBL/GenBank/DDBJ databases">
        <title>Genome sequencing for Strongylocentrotus purpuratus.</title>
        <authorList>
            <person name="Murali S."/>
            <person name="Liu Y."/>
            <person name="Vee V."/>
            <person name="English A."/>
            <person name="Wang M."/>
            <person name="Skinner E."/>
            <person name="Han Y."/>
            <person name="Muzny D.M."/>
            <person name="Worley K.C."/>
            <person name="Gibbs R.A."/>
        </authorList>
    </citation>
    <scope>NUCLEOTIDE SEQUENCE</scope>
</reference>
<feature type="domain" description="C-type lectin" evidence="2">
    <location>
        <begin position="40"/>
        <end position="144"/>
    </location>
</feature>
<dbReference type="InterPro" id="IPR016187">
    <property type="entry name" value="CTDL_fold"/>
</dbReference>
<dbReference type="InterPro" id="IPR003609">
    <property type="entry name" value="Pan_app"/>
</dbReference>
<sequence>TPAAAAATATTTPTTTTTTTPSISSTTTISSTIALKLKACDSGMEEIAGSCYSFHNTVLKTAYEAEMECPVIGPGRYLASFASQSELDTVFQYFAPGGGRPALAIWATDASIGVPSSGNGCVVIAYGSVLRSEDCSITHSFLCEADMACDSGMHEIAGSCYSFDNTVEKTAYEAEMECPVIGPGRYLASFGSQTELDTVFQYFSPDGGRPALAIWATNASIGVPSSDNGCVVIAYGSVLRSEDCSITHKFLCETDMEVSTTVVTEAMTTFQMSSTSSTLIAPTTAVAVVTIEPLTTTSQYTTTSSTTRATSVTTTSTSTDPTTPATSVSTTSTSTDPTTPATSVTKTSTSTDPTTPATSVTTTSISTNPTKPATSVTTTSTSTDPTTILSTSTSSMTTNPQTSVVTTESPPTTSQLIPYTPTLTSSSTVTRNREYSFTLASAGRSLKEPSLIRTLDKIRTPLHCAVKCSSLEGCHVFTYSSANQKCYLGAAGGMDNLQNNMECNTYKMTKHIL</sequence>
<feature type="region of interest" description="Disordered" evidence="1">
    <location>
        <begin position="1"/>
        <end position="23"/>
    </location>
</feature>
<dbReference type="Gene3D" id="3.50.4.10">
    <property type="entry name" value="Hepatocyte Growth Factor"/>
    <property type="match status" value="1"/>
</dbReference>
<dbReference type="AlphaFoldDB" id="A0A7M7NIU3"/>
<feature type="region of interest" description="Disordered" evidence="1">
    <location>
        <begin position="300"/>
        <end position="416"/>
    </location>
</feature>
<dbReference type="Gene3D" id="3.10.100.10">
    <property type="entry name" value="Mannose-Binding Protein A, subunit A"/>
    <property type="match status" value="2"/>
</dbReference>
<evidence type="ECO:0000259" key="2">
    <source>
        <dbReference type="SMART" id="SM00034"/>
    </source>
</evidence>
<dbReference type="InterPro" id="IPR001304">
    <property type="entry name" value="C-type_lectin-like"/>
</dbReference>
<evidence type="ECO:0000313" key="4">
    <source>
        <dbReference type="Proteomes" id="UP000007110"/>
    </source>
</evidence>